<dbReference type="AlphaFoldDB" id="A0A382ZKC8"/>
<protein>
    <recommendedName>
        <fullName evidence="2">Amidohydrolase-related domain-containing protein</fullName>
    </recommendedName>
</protein>
<dbReference type="SUPFAM" id="SSF51338">
    <property type="entry name" value="Composite domain of metallo-dependent hydrolases"/>
    <property type="match status" value="1"/>
</dbReference>
<reference evidence="1" key="1">
    <citation type="submission" date="2018-05" db="EMBL/GenBank/DDBJ databases">
        <authorList>
            <person name="Lanie J.A."/>
            <person name="Ng W.-L."/>
            <person name="Kazmierczak K.M."/>
            <person name="Andrzejewski T.M."/>
            <person name="Davidsen T.M."/>
            <person name="Wayne K.J."/>
            <person name="Tettelin H."/>
            <person name="Glass J.I."/>
            <person name="Rusch D."/>
            <person name="Podicherti R."/>
            <person name="Tsui H.-C.T."/>
            <person name="Winkler M.E."/>
        </authorList>
    </citation>
    <scope>NUCLEOTIDE SEQUENCE</scope>
</reference>
<dbReference type="EMBL" id="UINC01184699">
    <property type="protein sequence ID" value="SVD96036.1"/>
    <property type="molecule type" value="Genomic_DNA"/>
</dbReference>
<feature type="non-terminal residue" evidence="1">
    <location>
        <position position="117"/>
    </location>
</feature>
<proteinExistence type="predicted"/>
<organism evidence="1">
    <name type="scientific">marine metagenome</name>
    <dbReference type="NCBI Taxonomy" id="408172"/>
    <lineage>
        <taxon>unclassified sequences</taxon>
        <taxon>metagenomes</taxon>
        <taxon>ecological metagenomes</taxon>
    </lineage>
</organism>
<dbReference type="InterPro" id="IPR011059">
    <property type="entry name" value="Metal-dep_hydrolase_composite"/>
</dbReference>
<evidence type="ECO:0000313" key="1">
    <source>
        <dbReference type="EMBL" id="SVD96036.1"/>
    </source>
</evidence>
<name>A0A382ZKC8_9ZZZZ</name>
<accession>A0A382ZKC8</accession>
<dbReference type="PROSITE" id="PS51257">
    <property type="entry name" value="PROKAR_LIPOPROTEIN"/>
    <property type="match status" value="1"/>
</dbReference>
<gene>
    <name evidence="1" type="ORF">METZ01_LOCUS448890</name>
</gene>
<dbReference type="GO" id="GO:0016810">
    <property type="term" value="F:hydrolase activity, acting on carbon-nitrogen (but not peptide) bonds"/>
    <property type="evidence" value="ECO:0007669"/>
    <property type="project" value="InterPro"/>
</dbReference>
<dbReference type="Gene3D" id="2.30.40.10">
    <property type="entry name" value="Urease, subunit C, domain 1"/>
    <property type="match status" value="1"/>
</dbReference>
<sequence length="117" mass="12633">MNKIRVSVSSWLVTSVFLACLCPTGISAQAILIEGGYLFDGIASDVIPNPGILVQNGKFLQVGTDSLTNHTSTTDTVTLNANHYIIPGMFDLHAHYAMDLFGEGRVDETIGYPTLFL</sequence>
<evidence type="ECO:0008006" key="2">
    <source>
        <dbReference type="Google" id="ProtNLM"/>
    </source>
</evidence>